<dbReference type="Proteomes" id="UP000198211">
    <property type="component" value="Unassembled WGS sequence"/>
</dbReference>
<accession>A0A225UK42</accession>
<sequence>KLFFVDGPGGTGKSFLLEQLLAHVRLQKKVAIAVASSGIAATLLTGGHTAHSTFRIPLKLSEFSTGDYRQILPVLKDATRAETLEACFKSSPLWNHLKKVRLTENMRVRTAPDPASAAELAEFSEFLLQIGEGRYPVNSDISENDICLPRDMRIIPEERDHYRWDDEARRHRSTPKL</sequence>
<keyword evidence="1" id="KW-0378">Hydrolase</keyword>
<dbReference type="GO" id="GO:0006281">
    <property type="term" value="P:DNA repair"/>
    <property type="evidence" value="ECO:0007669"/>
    <property type="project" value="UniProtKB-KW"/>
</dbReference>
<comment type="cofactor">
    <cofactor evidence="1">
        <name>Mg(2+)</name>
        <dbReference type="ChEBI" id="CHEBI:18420"/>
    </cofactor>
</comment>
<dbReference type="Pfam" id="PF05970">
    <property type="entry name" value="PIF1"/>
    <property type="match status" value="1"/>
</dbReference>
<dbReference type="SUPFAM" id="SSF52540">
    <property type="entry name" value="P-loop containing nucleoside triphosphate hydrolases"/>
    <property type="match status" value="1"/>
</dbReference>
<dbReference type="GO" id="GO:0016887">
    <property type="term" value="F:ATP hydrolysis activity"/>
    <property type="evidence" value="ECO:0007669"/>
    <property type="project" value="RHEA"/>
</dbReference>
<dbReference type="PANTHER" id="PTHR10492">
    <property type="match status" value="1"/>
</dbReference>
<dbReference type="GO" id="GO:0043139">
    <property type="term" value="F:5'-3' DNA helicase activity"/>
    <property type="evidence" value="ECO:0007669"/>
    <property type="project" value="UniProtKB-EC"/>
</dbReference>
<proteinExistence type="inferred from homology"/>
<keyword evidence="4" id="KW-1185">Reference proteome</keyword>
<feature type="domain" description="DNA helicase Pif1-like DEAD-box helicase" evidence="2">
    <location>
        <begin position="1"/>
        <end position="65"/>
    </location>
</feature>
<comment type="similarity">
    <text evidence="1">Belongs to the helicase family.</text>
</comment>
<evidence type="ECO:0000313" key="3">
    <source>
        <dbReference type="EMBL" id="OWY93494.1"/>
    </source>
</evidence>
<keyword evidence="1" id="KW-0067">ATP-binding</keyword>
<keyword evidence="1" id="KW-0234">DNA repair</keyword>
<keyword evidence="1 3" id="KW-0347">Helicase</keyword>
<dbReference type="AlphaFoldDB" id="A0A225UK42"/>
<organism evidence="3 4">
    <name type="scientific">Phytophthora megakarya</name>
    <dbReference type="NCBI Taxonomy" id="4795"/>
    <lineage>
        <taxon>Eukaryota</taxon>
        <taxon>Sar</taxon>
        <taxon>Stramenopiles</taxon>
        <taxon>Oomycota</taxon>
        <taxon>Peronosporomycetes</taxon>
        <taxon>Peronosporales</taxon>
        <taxon>Peronosporaceae</taxon>
        <taxon>Phytophthora</taxon>
    </lineage>
</organism>
<keyword evidence="1" id="KW-0233">DNA recombination</keyword>
<dbReference type="OrthoDB" id="105827at2759"/>
<reference evidence="4" key="1">
    <citation type="submission" date="2017-03" db="EMBL/GenBank/DDBJ databases">
        <title>Phytopthora megakarya and P. palmivora, two closely related causual agents of cacao black pod achieved similar genome size and gene model numbers by different mechanisms.</title>
        <authorList>
            <person name="Ali S."/>
            <person name="Shao J."/>
            <person name="Larry D.J."/>
            <person name="Kronmiller B."/>
            <person name="Shen D."/>
            <person name="Strem M.D."/>
            <person name="Melnick R.L."/>
            <person name="Guiltinan M.J."/>
            <person name="Tyler B.M."/>
            <person name="Meinhardt L.W."/>
            <person name="Bailey B.A."/>
        </authorList>
    </citation>
    <scope>NUCLEOTIDE SEQUENCE [LARGE SCALE GENOMIC DNA]</scope>
    <source>
        <strain evidence="4">zdho120</strain>
    </source>
</reference>
<dbReference type="EMBL" id="NBNE01015987">
    <property type="protein sequence ID" value="OWY93494.1"/>
    <property type="molecule type" value="Genomic_DNA"/>
</dbReference>
<dbReference type="InterPro" id="IPR027417">
    <property type="entry name" value="P-loop_NTPase"/>
</dbReference>
<keyword evidence="1" id="KW-0227">DNA damage</keyword>
<evidence type="ECO:0000259" key="2">
    <source>
        <dbReference type="Pfam" id="PF05970"/>
    </source>
</evidence>
<dbReference type="Gene3D" id="3.40.50.300">
    <property type="entry name" value="P-loop containing nucleotide triphosphate hydrolases"/>
    <property type="match status" value="1"/>
</dbReference>
<evidence type="ECO:0000256" key="1">
    <source>
        <dbReference type="RuleBase" id="RU363044"/>
    </source>
</evidence>
<gene>
    <name evidence="3" type="ORF">PHMEG_00037099</name>
</gene>
<dbReference type="EC" id="5.6.2.3" evidence="1"/>
<dbReference type="InterPro" id="IPR010285">
    <property type="entry name" value="DNA_helicase_pif1-like_DEAD"/>
</dbReference>
<feature type="non-terminal residue" evidence="3">
    <location>
        <position position="1"/>
    </location>
</feature>
<dbReference type="GO" id="GO:0006310">
    <property type="term" value="P:DNA recombination"/>
    <property type="evidence" value="ECO:0007669"/>
    <property type="project" value="UniProtKB-KW"/>
</dbReference>
<evidence type="ECO:0000313" key="4">
    <source>
        <dbReference type="Proteomes" id="UP000198211"/>
    </source>
</evidence>
<dbReference type="GO" id="GO:0000723">
    <property type="term" value="P:telomere maintenance"/>
    <property type="evidence" value="ECO:0007669"/>
    <property type="project" value="InterPro"/>
</dbReference>
<dbReference type="STRING" id="4795.A0A225UK42"/>
<dbReference type="GO" id="GO:0005524">
    <property type="term" value="F:ATP binding"/>
    <property type="evidence" value="ECO:0007669"/>
    <property type="project" value="UniProtKB-KW"/>
</dbReference>
<comment type="caution">
    <text evidence="3">The sequence shown here is derived from an EMBL/GenBank/DDBJ whole genome shotgun (WGS) entry which is preliminary data.</text>
</comment>
<name>A0A225UK42_9STRA</name>
<keyword evidence="1" id="KW-0547">Nucleotide-binding</keyword>
<dbReference type="PANTHER" id="PTHR10492:SF57">
    <property type="entry name" value="ATP-DEPENDENT DNA HELICASE"/>
    <property type="match status" value="1"/>
</dbReference>
<comment type="catalytic activity">
    <reaction evidence="1">
        <text>ATP + H2O = ADP + phosphate + H(+)</text>
        <dbReference type="Rhea" id="RHEA:13065"/>
        <dbReference type="ChEBI" id="CHEBI:15377"/>
        <dbReference type="ChEBI" id="CHEBI:15378"/>
        <dbReference type="ChEBI" id="CHEBI:30616"/>
        <dbReference type="ChEBI" id="CHEBI:43474"/>
        <dbReference type="ChEBI" id="CHEBI:456216"/>
        <dbReference type="EC" id="5.6.2.3"/>
    </reaction>
</comment>
<protein>
    <recommendedName>
        <fullName evidence="1">ATP-dependent DNA helicase</fullName>
        <ecNumber evidence="1">5.6.2.3</ecNumber>
    </recommendedName>
</protein>